<feature type="domain" description="Glycosyl transferase family 1" evidence="1">
    <location>
        <begin position="175"/>
        <end position="330"/>
    </location>
</feature>
<keyword evidence="3" id="KW-1185">Reference proteome</keyword>
<protein>
    <submittedName>
        <fullName evidence="2">Glycosyltransferase</fullName>
    </submittedName>
</protein>
<dbReference type="Proteomes" id="UP000483379">
    <property type="component" value="Unassembled WGS sequence"/>
</dbReference>
<evidence type="ECO:0000313" key="3">
    <source>
        <dbReference type="Proteomes" id="UP000483379"/>
    </source>
</evidence>
<dbReference type="EMBL" id="JAAIJQ010000008">
    <property type="protein sequence ID" value="NEV61113.1"/>
    <property type="molecule type" value="Genomic_DNA"/>
</dbReference>
<dbReference type="AlphaFoldDB" id="A0A6M0JWW9"/>
<sequence>MIPSAIHQFSIACHAGDGITNGMLLTRRLLRHAGIPSEIYCEECDAPLREETRPFDDYVSRPDQILLIHHGIGNGVEERLRRLADRCLMVFHNITPAEFFDPEDPIQPMLALGWRQVADWKAWLDGAIADSEQNLELLLRHGYDREGCEAIPLLVDLERLGAIQPQHACRPLDDGFRLLFVGRVMPHKNQLGLVETLDHLRRMTGRDARLTLVGNPVDAAYLARLEQEIRDRGLEQAVTLTGRVDEAELARHFQQADLYVSLSHHEGFGMPLIEAMANRLPVLAYNPPESNVDRTVDGGGLLLERDDPLVCAACIAELMDSPRLRARMVDLGERHLESFQPQRLYERLARFLAKLDIQLPRADFHSSRRAPLKYRIEGPFDSSYSLAIVNRNLAKALAARHPEAVGLYATEGPGDLVPDAGFLRAEPLLEELYRAGCDNAVAEATLRLLYPPRVTGMKGLYNGLACYGWEESLLPWETVSDFNQHLQWITTMSHYVSRVLIDNGVSLPVHRVGIGADHILRAQPDPGALPRIKQGFKLLHISSCFPRKGVDVLLKAYAEAFSADDDVTLIIKTFPNPHHDIARQLAQWRKTRRRAPHVTLINRDLADGAIRALYQLSDVLVAPSRGEGFGLPMAEAMLHQLPVITTGYGGQSDFCTEETSWLLDYQFARARTHMGQSASLWVEPDADQLARLLGEFHRHHREGTLSGFTAEKRERAYDLVARDFTWDAVAARVDGALDRERRRPLFDPKLSLGCITTWNSKCGIAVYSRKLLSAMLDRVVILANDDATLTATDSPHKVERCWTSGQRDNLKRLEHSILRAGLSQVLIQFNFAFFRLDALKRLLGSLRRNGIQTLITFHSTADVNAGEETLSLRSLLPELQHCTRIFVHGVQDLNRLKSWGLSANCTLFPHGVDPDRSTTRNDPPAWLAGKRIIASYGFLLPHKGIPQLIEAFASLHAKRPDTHLLLLNAEYPIPESREVTAHCERLIRKLGLHDDVTLINDYLEDGESLAWLSLAEMIVFAYQRTQESSSAAVRWGLATGRPVLCTPLDIFEDVADAVHFLAGTSPSDIRSGVEALLRDPRRQAELQARQQAWLEQHDWARLSRRLANLCTAIRLNAADATAVDRQAGA</sequence>
<organism evidence="2 3">
    <name type="scientific">Thiorhodococcus minor</name>
    <dbReference type="NCBI Taxonomy" id="57489"/>
    <lineage>
        <taxon>Bacteria</taxon>
        <taxon>Pseudomonadati</taxon>
        <taxon>Pseudomonadota</taxon>
        <taxon>Gammaproteobacteria</taxon>
        <taxon>Chromatiales</taxon>
        <taxon>Chromatiaceae</taxon>
        <taxon>Thiorhodococcus</taxon>
    </lineage>
</organism>
<dbReference type="RefSeq" id="WP_164451162.1">
    <property type="nucleotide sequence ID" value="NZ_JAAIJQ010000008.1"/>
</dbReference>
<dbReference type="PANTHER" id="PTHR46656:SF3">
    <property type="entry name" value="PUTATIVE-RELATED"/>
    <property type="match status" value="1"/>
</dbReference>
<dbReference type="Pfam" id="PF13692">
    <property type="entry name" value="Glyco_trans_1_4"/>
    <property type="match status" value="1"/>
</dbReference>
<dbReference type="Gene3D" id="3.40.50.2000">
    <property type="entry name" value="Glycogen Phosphorylase B"/>
    <property type="match status" value="4"/>
</dbReference>
<dbReference type="InterPro" id="IPR001296">
    <property type="entry name" value="Glyco_trans_1"/>
</dbReference>
<keyword evidence="2" id="KW-0808">Transferase</keyword>
<dbReference type="GO" id="GO:0016757">
    <property type="term" value="F:glycosyltransferase activity"/>
    <property type="evidence" value="ECO:0007669"/>
    <property type="project" value="InterPro"/>
</dbReference>
<dbReference type="SUPFAM" id="SSF53756">
    <property type="entry name" value="UDP-Glycosyltransferase/glycogen phosphorylase"/>
    <property type="match status" value="3"/>
</dbReference>
<gene>
    <name evidence="2" type="ORF">G3446_04220</name>
</gene>
<comment type="caution">
    <text evidence="2">The sequence shown here is derived from an EMBL/GenBank/DDBJ whole genome shotgun (WGS) entry which is preliminary data.</text>
</comment>
<evidence type="ECO:0000259" key="1">
    <source>
        <dbReference type="Pfam" id="PF00534"/>
    </source>
</evidence>
<dbReference type="Pfam" id="PF00534">
    <property type="entry name" value="Glycos_transf_1"/>
    <property type="match status" value="2"/>
</dbReference>
<name>A0A6M0JWW9_9GAMM</name>
<proteinExistence type="predicted"/>
<evidence type="ECO:0000313" key="2">
    <source>
        <dbReference type="EMBL" id="NEV61113.1"/>
    </source>
</evidence>
<dbReference type="PANTHER" id="PTHR46656">
    <property type="entry name" value="PUTATIVE-RELATED"/>
    <property type="match status" value="1"/>
</dbReference>
<dbReference type="CDD" id="cd03801">
    <property type="entry name" value="GT4_PimA-like"/>
    <property type="match status" value="2"/>
</dbReference>
<reference evidence="2 3" key="1">
    <citation type="submission" date="2020-02" db="EMBL/GenBank/DDBJ databases">
        <title>Genome sequences of Thiorhodococcus mannitoliphagus and Thiorhodococcus minor, purple sulfur photosynthetic bacteria in the gammaproteobacterial family, Chromatiaceae.</title>
        <authorList>
            <person name="Aviles F.A."/>
            <person name="Meyer T.E."/>
            <person name="Kyndt J.A."/>
        </authorList>
    </citation>
    <scope>NUCLEOTIDE SEQUENCE [LARGE SCALE GENOMIC DNA]</scope>
    <source>
        <strain evidence="2 3">DSM 11518</strain>
    </source>
</reference>
<feature type="domain" description="Glycosyl transferase family 1" evidence="1">
    <location>
        <begin position="928"/>
        <end position="1088"/>
    </location>
</feature>
<accession>A0A6M0JWW9</accession>